<reference evidence="3" key="2">
    <citation type="submission" date="2025-08" db="UniProtKB">
        <authorList>
            <consortium name="RefSeq"/>
        </authorList>
    </citation>
    <scope>IDENTIFICATION</scope>
    <source>
        <tissue evidence="3">Leaf</tissue>
    </source>
</reference>
<protein>
    <recommendedName>
        <fullName evidence="4">S-adenosyl-L-methionine-dependent methyltransferase</fullName>
    </recommendedName>
</protein>
<keyword evidence="2" id="KW-1185">Reference proteome</keyword>
<evidence type="ECO:0000313" key="3">
    <source>
        <dbReference type="RefSeq" id="XP_056693692.1"/>
    </source>
</evidence>
<organism evidence="2 3">
    <name type="scientific">Spinacia oleracea</name>
    <name type="common">Spinach</name>
    <dbReference type="NCBI Taxonomy" id="3562"/>
    <lineage>
        <taxon>Eukaryota</taxon>
        <taxon>Viridiplantae</taxon>
        <taxon>Streptophyta</taxon>
        <taxon>Embryophyta</taxon>
        <taxon>Tracheophyta</taxon>
        <taxon>Spermatophyta</taxon>
        <taxon>Magnoliopsida</taxon>
        <taxon>eudicotyledons</taxon>
        <taxon>Gunneridae</taxon>
        <taxon>Pentapetalae</taxon>
        <taxon>Caryophyllales</taxon>
        <taxon>Chenopodiaceae</taxon>
        <taxon>Chenopodioideae</taxon>
        <taxon>Anserineae</taxon>
        <taxon>Spinacia</taxon>
    </lineage>
</organism>
<dbReference type="InterPro" id="IPR029063">
    <property type="entry name" value="SAM-dependent_MTases_sf"/>
</dbReference>
<dbReference type="Pfam" id="PF13578">
    <property type="entry name" value="Methyltransf_24"/>
    <property type="match status" value="1"/>
</dbReference>
<dbReference type="GeneID" id="110785115"/>
<reference evidence="2" key="1">
    <citation type="journal article" date="2021" name="Nat. Commun.">
        <title>Genomic analyses provide insights into spinach domestication and the genetic basis of agronomic traits.</title>
        <authorList>
            <person name="Cai X."/>
            <person name="Sun X."/>
            <person name="Xu C."/>
            <person name="Sun H."/>
            <person name="Wang X."/>
            <person name="Ge C."/>
            <person name="Zhang Z."/>
            <person name="Wang Q."/>
            <person name="Fei Z."/>
            <person name="Jiao C."/>
            <person name="Wang Q."/>
        </authorList>
    </citation>
    <scope>NUCLEOTIDE SEQUENCE [LARGE SCALE GENOMIC DNA]</scope>
    <source>
        <strain evidence="2">cv. Varoflay</strain>
    </source>
</reference>
<keyword evidence="1" id="KW-0472">Membrane</keyword>
<gene>
    <name evidence="3" type="primary">LOC110785115</name>
</gene>
<evidence type="ECO:0000256" key="1">
    <source>
        <dbReference type="SAM" id="Phobius"/>
    </source>
</evidence>
<dbReference type="SUPFAM" id="SSF53335">
    <property type="entry name" value="S-adenosyl-L-methionine-dependent methyltransferases"/>
    <property type="match status" value="1"/>
</dbReference>
<dbReference type="RefSeq" id="XP_056693692.1">
    <property type="nucleotide sequence ID" value="XM_056837714.1"/>
</dbReference>
<keyword evidence="1" id="KW-1133">Transmembrane helix</keyword>
<proteinExistence type="predicted"/>
<dbReference type="PANTHER" id="PTHR37909:SF1">
    <property type="entry name" value="S-ADENOSYL-L-METHIONINE-DEPENDENT METHYLTRANSFERASES SUPERFAMILY PROTEIN"/>
    <property type="match status" value="1"/>
</dbReference>
<sequence length="331" mass="37058">MKDDQDHHHQQHHHPFHHRRFWKLSGNYLRNPKPAAYLILLILTYALGYFTASPSLSSNQITTTAATSSSTPTVSTTLTTCNCPPAASPPILDKNNDHNRFGPECANPIPPELTRSTILNRVFNGTSPYDNFPPPHLANLLLPKRVKGWGSNGAVFENLINKVRPKVIIEVGTFLGASATHMAGLTRQLGLDTQILCLDDFRGWLGFRDRTEYVPIQNGDVLLMAQFLQNVVYYNATESILPIPFSTGSTLQKLCEMGVMADLIEVDAGHDFHSAWSDINWAHKLLRPGGVMFGHDYHTKYDNRGVRRAVDLFAKVHGFKVKVDGQHWVIE</sequence>
<evidence type="ECO:0000313" key="2">
    <source>
        <dbReference type="Proteomes" id="UP000813463"/>
    </source>
</evidence>
<accession>A0ABM3RDJ8</accession>
<keyword evidence="1" id="KW-0812">Transmembrane</keyword>
<evidence type="ECO:0008006" key="4">
    <source>
        <dbReference type="Google" id="ProtNLM"/>
    </source>
</evidence>
<dbReference type="Gene3D" id="3.40.50.150">
    <property type="entry name" value="Vaccinia Virus protein VP39"/>
    <property type="match status" value="1"/>
</dbReference>
<dbReference type="Proteomes" id="UP000813463">
    <property type="component" value="Chromosome 2"/>
</dbReference>
<feature type="transmembrane region" description="Helical" evidence="1">
    <location>
        <begin position="35"/>
        <end position="52"/>
    </location>
</feature>
<dbReference type="PANTHER" id="PTHR37909">
    <property type="entry name" value="S-ADENOSYL-L-METHIONINE-DEPENDENT METHYLTRANSFERASES SUPERFAMILY PROTEIN"/>
    <property type="match status" value="1"/>
</dbReference>
<name>A0ABM3RDJ8_SPIOL</name>